<dbReference type="KEGG" id="cchl:FPL14_00885"/>
<dbReference type="RefSeq" id="WP_182301251.1">
    <property type="nucleotide sequence ID" value="NZ_CP041969.1"/>
</dbReference>
<evidence type="ECO:0000313" key="1">
    <source>
        <dbReference type="EMBL" id="QMV39920.1"/>
    </source>
</evidence>
<evidence type="ECO:0000313" key="2">
    <source>
        <dbReference type="Proteomes" id="UP000515679"/>
    </source>
</evidence>
<protein>
    <submittedName>
        <fullName evidence="1">Uncharacterized protein</fullName>
    </submittedName>
</protein>
<name>A0A7G5BSI6_9BACL</name>
<dbReference type="Proteomes" id="UP000515679">
    <property type="component" value="Chromosome"/>
</dbReference>
<dbReference type="AlphaFoldDB" id="A0A7G5BSI6"/>
<accession>A0A7G5BSI6</accession>
<proteinExistence type="predicted"/>
<reference evidence="1 2" key="1">
    <citation type="submission" date="2019-07" db="EMBL/GenBank/DDBJ databases">
        <authorList>
            <person name="Kim J.K."/>
            <person name="Cheong H.-M."/>
            <person name="Choi Y."/>
            <person name="Hwang K.J."/>
            <person name="Lee S."/>
            <person name="Choi C."/>
        </authorList>
    </citation>
    <scope>NUCLEOTIDE SEQUENCE [LARGE SCALE GENOMIC DNA]</scope>
    <source>
        <strain evidence="1 2">KS 22</strain>
    </source>
</reference>
<organism evidence="1 2">
    <name type="scientific">Cohnella cholangitidis</name>
    <dbReference type="NCBI Taxonomy" id="2598458"/>
    <lineage>
        <taxon>Bacteria</taxon>
        <taxon>Bacillati</taxon>
        <taxon>Bacillota</taxon>
        <taxon>Bacilli</taxon>
        <taxon>Bacillales</taxon>
        <taxon>Paenibacillaceae</taxon>
        <taxon>Cohnella</taxon>
    </lineage>
</organism>
<sequence length="404" mass="46232">MKRYLLTALLGAFIVVAICTYYVYGAMEKLPEYKLNTIEGSPTEMDVIEINGWYGGVLHSEFLTLNTKGTVYKKDVSLYEEHVKKNFNWFYSDREYKDLKKEHRNFMRGKSSMDNFYKDEEWLIYADTITDNLLMDKQDVFLKMDLLNEKNGNVNHYRTKIAESVFFGYVAIGDVQRIGDEVHILVRISDEYRIYVLDLSNGELIRDEKLDVGAISEQPGIYVDLYAVSNEIRSKPAEHVVIRALEKEVTNESNGSYSEIIRSERVYSYAYRTGKLTALPQSAKQGEELILFDGNTLNGNIFSSIVNDRNVVTLKRYDVASQQPLPGVTELTARELDVDEIASATNRGDRIYMLLRKADVSYVAVVDATNGNVLYKGKATFEGPESKSEEQMKNLHLMNIYVKS</sequence>
<keyword evidence="2" id="KW-1185">Reference proteome</keyword>
<gene>
    <name evidence="1" type="ORF">FPL14_00885</name>
</gene>
<dbReference type="EMBL" id="CP041969">
    <property type="protein sequence ID" value="QMV39920.1"/>
    <property type="molecule type" value="Genomic_DNA"/>
</dbReference>